<keyword evidence="2" id="KW-0677">Repeat</keyword>
<dbReference type="PANTHER" id="PTHR32170:SF3">
    <property type="entry name" value="PROTEASOME ACTIVATOR COMPLEX SUBUNIT 4"/>
    <property type="match status" value="1"/>
</dbReference>
<dbReference type="GO" id="GO:0006281">
    <property type="term" value="P:DNA repair"/>
    <property type="evidence" value="ECO:0007669"/>
    <property type="project" value="UniProtKB-KW"/>
</dbReference>
<dbReference type="InterPro" id="IPR032430">
    <property type="entry name" value="Blm10_mid"/>
</dbReference>
<dbReference type="InterPro" id="IPR016024">
    <property type="entry name" value="ARM-type_fold"/>
</dbReference>
<organism evidence="7 8">
    <name type="scientific">Discostella pseudostelligera</name>
    <dbReference type="NCBI Taxonomy" id="259834"/>
    <lineage>
        <taxon>Eukaryota</taxon>
        <taxon>Sar</taxon>
        <taxon>Stramenopiles</taxon>
        <taxon>Ochrophyta</taxon>
        <taxon>Bacillariophyta</taxon>
        <taxon>Coscinodiscophyceae</taxon>
        <taxon>Thalassiosirophycidae</taxon>
        <taxon>Stephanodiscales</taxon>
        <taxon>Stephanodiscaceae</taxon>
        <taxon>Discostella</taxon>
    </lineage>
</organism>
<evidence type="ECO:0000256" key="3">
    <source>
        <dbReference type="ARBA" id="ARBA00022763"/>
    </source>
</evidence>
<sequence length="2299" mass="255639">MTTNASSASADAAATATAALDEEYQHLQPHAFHLQLPRHHKTPGGIPYATIDAHRKARYIIKLAENLVLKESFFVNDDAVAAVEENGVASAVSDDDDIMDDGDAENGDDFNSSPTSLHQFSMHCQRLHYQLAKLSEYHYNGGITQLEICQLILKVLGLLCATVEVVEIDADDEGVSSLTIDDSTASVQPRKYKSRAIIHYDDVGYILGEEAGINNEHETKQRLATTEELLSPPFALPPPVRLSLLNIALHLLGNKKNALRGVSNSAITIHDDNNSHQRLIVSYHALLRMLLRTAPYLDEHKLDVPPSEPISTRSSILKKNVSVIRSCRRFFDQKGGASATTTLEEYLGRAEDDTTARQLWSSLRNDLQFHSHSNSCFRALILLYLFHPSKCSSNYYSEVLPLWMDCWRNVDRCPEWDYLWMVLFSRARKYLPLDNAESCMIWSTLRKHLLSSCKYWLQIPVGGISADKSFPHAKEPGIRTFPHRLKAFVGMGSQYDEGMDFVGKLTKLLMFCTATATTTPGDESNDPTTTISEGTSDILRFLSFITPYYNPSNSGGWSFPIGAFLHYLAFELCARVGIMAGLKVLQRDHPVVAHKLLEDDPYLQHVNLRGNEIVALMDGMLPLCQQALYSKNPTISHAGETALLYLAQIDPARVTPPLLDFSMRALDVSSVNLSHQAPAALATLSRLFQPALRVHKDIVLSRLPDILKLSLAGIDGNDQNKSLRTLIFYRNLVMWLPVGGSVRTPTIVSQNNSSVVDSDGNDGTLQIGTSLMATRYSFADSEDYKAAIVALPPNSILAPQAQDQSGMMAEDENETVLMQEAMSAMIDWSQMFLDRIYELLRAAGEQEKLGKGQGGVGMRHTSHDVAMSKNFSRIMKETLTYFFAAMDEQTYDAALHSVTHFLQEETLPFAVKDASLLCQAVCSTRFTIESSDVTDRIDRSPGFDALVPILTEDLHHKSKKCIVYRLRCLSGAVRYAGSAVLKHREAVTAAISFALSNSDDRVVFKTGCKLLRHVLASQCEEYPIAQCVHPMRLNSCGDSFQPVLGTCSRLRDDAILWHIPTGEQLDYAVSLLSQFPLTRWKELGNASTNVKVGVNLQQWRQTLRVMRYALRGCSGILLDEDIESVIQSTGSFSPKEIATAQLMLTSTVETRTVLQGLRRRLCSNVLDIMCLIAKDTIDCESKTDVNESENPTKQYKSNEFGPISSDSKILKEVIQMSELLVAKRGAHTKSRNGKTIYRGQKELLADFVLASEAEFLSSALSRCNDSLHTTTNHSKYKDGEDSGKSISRALLVLRINLCCQDLTANASTQVLKRLKKLRGGPGVEAPASLFTLNMTLQTVQENWSGPSAGTKRSSLELYEAFVDGLCSLACHPNINVRGSALTAVDFTLSRLGWVVKHGNRPTRLLSAISLTDDGQKGAHGIPSTAQLVHQVNSQGKRSRLAEVEKGVTKIVAIPRILKHFQWGEESRINLVQTLCGTQKLLQLVPPEEVAKLVHYINQIFLAFRSKAFSLPRGSNSEQATHEDCLSYLLGVLQEGSKATTANPNSISNDDNDDDAGAMHWRDRLVAAWFILTSVDDRDLIVGEPKVVSQLWTLCSTIIEAEVGQPLQRVSLGILGRLVSLALVDMTQTSNKDSKKADLSDLRAMFSGEKFCRAFGNALVFDHREDSSVSGGHGAQWSSGIEEIIRDSSNNIALRTLFPFNRISQKSFTFKVQHSQLILAILLAIGHDNAKATASILLEHAKELVSAPPSEDQRNQHVTSAEIFGGVGRALIQYSTTEDERNLIWDTMLLPFLDEAVVKMPTNLLGAYFDSCRYCIHHFPPSCFFPFLKWSCTKVQTTLWQHKVNEDIDDGNIAPSTLSDRFTLQGKWILILQAVIVELDNEDDLGAVCKPPFYTQIFVEQYASGDIGTAVTSTEIELGQSWRHINTQITPCLLKAIAHPYDKCRDHIASCLFQMCYCHRKFIGNCKTSGNGSPSRSDELGIQVIERLSSIRDSDIYTFKERVRALGTARKFVACCVHWGDAKHEYSDYIIPLLPLAFHSLQTFDDKVSPEDRGIEADSVKGFRYAIADISSSCVAIYGISEDMTRVLNVLKEMSSHECWQIRQASAHFLRNFQGAHKFLFTTEQEQLSLSIAISLLADDRREVSSAATSTLTGILAMLPQATLEELVTKYVAIANKSIKKKARKMAPESEQAISSEEAEMKSSKEKARAIRQQRSVFVLSAVVLGRPYDTPPYIPVILAALSKHSFEHRASLNVREVVKMVCGEYKRTHTDNWEVHRKQFTREQLEALEDVVSIPHYYA</sequence>
<proteinExistence type="inferred from homology"/>
<keyword evidence="8" id="KW-1185">Reference proteome</keyword>
<evidence type="ECO:0000259" key="6">
    <source>
        <dbReference type="Pfam" id="PF16507"/>
    </source>
</evidence>
<evidence type="ECO:0000313" key="8">
    <source>
        <dbReference type="Proteomes" id="UP001530293"/>
    </source>
</evidence>
<dbReference type="Proteomes" id="UP001530293">
    <property type="component" value="Unassembled WGS sequence"/>
</dbReference>
<dbReference type="Pfam" id="PF11919">
    <property type="entry name" value="PSME4_C"/>
    <property type="match status" value="1"/>
</dbReference>
<dbReference type="Pfam" id="PF16507">
    <property type="entry name" value="HEAT_PSME4_mid"/>
    <property type="match status" value="1"/>
</dbReference>
<keyword evidence="4" id="KW-0234">DNA repair</keyword>
<accession>A0ABD3MQW5</accession>
<evidence type="ECO:0000256" key="2">
    <source>
        <dbReference type="ARBA" id="ARBA00022737"/>
    </source>
</evidence>
<evidence type="ECO:0000313" key="7">
    <source>
        <dbReference type="EMBL" id="KAL3762885.1"/>
    </source>
</evidence>
<keyword evidence="3" id="KW-0227">DNA damage</keyword>
<comment type="similarity">
    <text evidence="1">Belongs to the BLM10 family.</text>
</comment>
<evidence type="ECO:0000256" key="1">
    <source>
        <dbReference type="ARBA" id="ARBA00005739"/>
    </source>
</evidence>
<evidence type="ECO:0000259" key="5">
    <source>
        <dbReference type="Pfam" id="PF11919"/>
    </source>
</evidence>
<dbReference type="InterPro" id="IPR011989">
    <property type="entry name" value="ARM-like"/>
</dbReference>
<dbReference type="Gene3D" id="1.25.10.10">
    <property type="entry name" value="Leucine-rich Repeat Variant"/>
    <property type="match status" value="1"/>
</dbReference>
<reference evidence="7 8" key="1">
    <citation type="submission" date="2024-10" db="EMBL/GenBank/DDBJ databases">
        <title>Updated reference genomes for cyclostephanoid diatoms.</title>
        <authorList>
            <person name="Roberts W.R."/>
            <person name="Alverson A.J."/>
        </authorList>
    </citation>
    <scope>NUCLEOTIDE SEQUENCE [LARGE SCALE GENOMIC DNA]</scope>
    <source>
        <strain evidence="7 8">AJA232-27</strain>
    </source>
</reference>
<dbReference type="InterPro" id="IPR035309">
    <property type="entry name" value="PSME4"/>
</dbReference>
<dbReference type="InterPro" id="IPR021843">
    <property type="entry name" value="PSME4_C"/>
</dbReference>
<evidence type="ECO:0000256" key="4">
    <source>
        <dbReference type="ARBA" id="ARBA00023204"/>
    </source>
</evidence>
<dbReference type="EMBL" id="JALLBG020000130">
    <property type="protein sequence ID" value="KAL3762885.1"/>
    <property type="molecule type" value="Genomic_DNA"/>
</dbReference>
<gene>
    <name evidence="7" type="ORF">ACHAWU_001032</name>
</gene>
<dbReference type="PANTHER" id="PTHR32170">
    <property type="entry name" value="PROTEASOME ACTIVATOR COMPLEX SUBUNIT 4"/>
    <property type="match status" value="1"/>
</dbReference>
<feature type="domain" description="Proteasome activator Blm10 middle HEAT repeats region" evidence="6">
    <location>
        <begin position="541"/>
        <end position="1114"/>
    </location>
</feature>
<comment type="caution">
    <text evidence="7">The sequence shown here is derived from an EMBL/GenBank/DDBJ whole genome shotgun (WGS) entry which is preliminary data.</text>
</comment>
<feature type="domain" description="Proteasome activator complex subunit 4 C-terminal" evidence="5">
    <location>
        <begin position="2210"/>
        <end position="2299"/>
    </location>
</feature>
<dbReference type="SUPFAM" id="SSF48371">
    <property type="entry name" value="ARM repeat"/>
    <property type="match status" value="1"/>
</dbReference>
<protein>
    <submittedName>
        <fullName evidence="7">Uncharacterized protein</fullName>
    </submittedName>
</protein>
<name>A0ABD3MQW5_9STRA</name>